<protein>
    <recommendedName>
        <fullName evidence="4">Lipoprotein</fullName>
    </recommendedName>
</protein>
<evidence type="ECO:0000313" key="2">
    <source>
        <dbReference type="EMBL" id="KQB39457.1"/>
    </source>
</evidence>
<dbReference type="RefSeq" id="WP_055095927.1">
    <property type="nucleotide sequence ID" value="NZ_JRLF01000012.1"/>
</dbReference>
<proteinExistence type="predicted"/>
<reference evidence="2 3" key="1">
    <citation type="submission" date="2014-09" db="EMBL/GenBank/DDBJ databases">
        <title>Genome sequence of Flavobacterium aquidurense RC62.</title>
        <authorList>
            <person name="Kim J.F."/>
            <person name="Kwak M.-J."/>
        </authorList>
    </citation>
    <scope>NUCLEOTIDE SEQUENCE [LARGE SCALE GENOMIC DNA]</scope>
    <source>
        <strain evidence="2 3">RC62</strain>
    </source>
</reference>
<feature type="signal peptide" evidence="1">
    <location>
        <begin position="1"/>
        <end position="23"/>
    </location>
</feature>
<evidence type="ECO:0000313" key="3">
    <source>
        <dbReference type="Proteomes" id="UP000050443"/>
    </source>
</evidence>
<comment type="caution">
    <text evidence="2">The sequence shown here is derived from an EMBL/GenBank/DDBJ whole genome shotgun (WGS) entry which is preliminary data.</text>
</comment>
<dbReference type="OrthoDB" id="794867at2"/>
<evidence type="ECO:0000256" key="1">
    <source>
        <dbReference type="SAM" id="SignalP"/>
    </source>
</evidence>
<dbReference type="PROSITE" id="PS51257">
    <property type="entry name" value="PROKAR_LIPOPROTEIN"/>
    <property type="match status" value="1"/>
</dbReference>
<evidence type="ECO:0008006" key="4">
    <source>
        <dbReference type="Google" id="ProtNLM"/>
    </source>
</evidence>
<organism evidence="2 3">
    <name type="scientific">Flavobacterium aquidurense</name>
    <dbReference type="NCBI Taxonomy" id="362413"/>
    <lineage>
        <taxon>Bacteria</taxon>
        <taxon>Pseudomonadati</taxon>
        <taxon>Bacteroidota</taxon>
        <taxon>Flavobacteriia</taxon>
        <taxon>Flavobacteriales</taxon>
        <taxon>Flavobacteriaceae</taxon>
        <taxon>Flavobacterium</taxon>
    </lineage>
</organism>
<gene>
    <name evidence="2" type="ORF">RC62_1138</name>
</gene>
<dbReference type="PATRIC" id="fig|362413.3.peg.1113"/>
<dbReference type="Proteomes" id="UP000050443">
    <property type="component" value="Unassembled WGS sequence"/>
</dbReference>
<dbReference type="EMBL" id="JRLF01000012">
    <property type="protein sequence ID" value="KQB39457.1"/>
    <property type="molecule type" value="Genomic_DNA"/>
</dbReference>
<dbReference type="STRING" id="362413.RC62_1138"/>
<sequence>MKYLKLKHIVFLIAITFAISSCTSTRTALFDPYSYQKATELKVETSKLMAKAITPYVTHKEEVETLQLNIEKLVEYEKNKPNNDISFEMWKILTNKEKNLLSGFFKRWETKVILSTVFIEESKKQVLDALDLLIQYEIKKDKEAKDALLDLINSNT</sequence>
<accession>A0A0Q0W503</accession>
<name>A0A0Q0W503_9FLAO</name>
<feature type="chain" id="PRO_5006185682" description="Lipoprotein" evidence="1">
    <location>
        <begin position="24"/>
        <end position="156"/>
    </location>
</feature>
<dbReference type="AlphaFoldDB" id="A0A0Q0W503"/>
<keyword evidence="1" id="KW-0732">Signal</keyword>